<feature type="region of interest" description="Disordered" evidence="1">
    <location>
        <begin position="75"/>
        <end position="108"/>
    </location>
</feature>
<dbReference type="EMBL" id="LXQA010151593">
    <property type="protein sequence ID" value="MCI26150.1"/>
    <property type="molecule type" value="Genomic_DNA"/>
</dbReference>
<accession>A0A392QR90</accession>
<comment type="caution">
    <text evidence="2">The sequence shown here is derived from an EMBL/GenBank/DDBJ whole genome shotgun (WGS) entry which is preliminary data.</text>
</comment>
<evidence type="ECO:0000313" key="2">
    <source>
        <dbReference type="EMBL" id="MCI26150.1"/>
    </source>
</evidence>
<proteinExistence type="predicted"/>
<protein>
    <submittedName>
        <fullName evidence="2">Protein FAR1-RELATED SEQUENCE 4-like</fullName>
    </submittedName>
</protein>
<dbReference type="AlphaFoldDB" id="A0A392QR90"/>
<dbReference type="Proteomes" id="UP000265520">
    <property type="component" value="Unassembled WGS sequence"/>
</dbReference>
<evidence type="ECO:0000313" key="3">
    <source>
        <dbReference type="Proteomes" id="UP000265520"/>
    </source>
</evidence>
<name>A0A392QR90_9FABA</name>
<organism evidence="2 3">
    <name type="scientific">Trifolium medium</name>
    <dbReference type="NCBI Taxonomy" id="97028"/>
    <lineage>
        <taxon>Eukaryota</taxon>
        <taxon>Viridiplantae</taxon>
        <taxon>Streptophyta</taxon>
        <taxon>Embryophyta</taxon>
        <taxon>Tracheophyta</taxon>
        <taxon>Spermatophyta</taxon>
        <taxon>Magnoliopsida</taxon>
        <taxon>eudicotyledons</taxon>
        <taxon>Gunneridae</taxon>
        <taxon>Pentapetalae</taxon>
        <taxon>rosids</taxon>
        <taxon>fabids</taxon>
        <taxon>Fabales</taxon>
        <taxon>Fabaceae</taxon>
        <taxon>Papilionoideae</taxon>
        <taxon>50 kb inversion clade</taxon>
        <taxon>NPAAA clade</taxon>
        <taxon>Hologalegina</taxon>
        <taxon>IRL clade</taxon>
        <taxon>Trifolieae</taxon>
        <taxon>Trifolium</taxon>
    </lineage>
</organism>
<keyword evidence="3" id="KW-1185">Reference proteome</keyword>
<evidence type="ECO:0000256" key="1">
    <source>
        <dbReference type="SAM" id="MobiDB-lite"/>
    </source>
</evidence>
<feature type="non-terminal residue" evidence="2">
    <location>
        <position position="1"/>
    </location>
</feature>
<reference evidence="2 3" key="1">
    <citation type="journal article" date="2018" name="Front. Plant Sci.">
        <title>Red Clover (Trifolium pratense) and Zigzag Clover (T. medium) - A Picture of Genomic Similarities and Differences.</title>
        <authorList>
            <person name="Dluhosova J."/>
            <person name="Istvanek J."/>
            <person name="Nedelnik J."/>
            <person name="Repkova J."/>
        </authorList>
    </citation>
    <scope>NUCLEOTIDE SEQUENCE [LARGE SCALE GENOMIC DNA]</scope>
    <source>
        <strain evidence="3">cv. 10/8</strain>
        <tissue evidence="2">Leaf</tissue>
    </source>
</reference>
<sequence>EKLEEVQSKVRRFNDLCRRAIVLGEEGSLSQESYYMALGALSEALKQCANLNNSVENAALATHVDCNVEEEYQSITTSNDKVSDPKMKTGKKAARTGVAGASAWSSKW</sequence>